<dbReference type="AlphaFoldDB" id="H2J1K8"/>
<evidence type="ECO:0000256" key="11">
    <source>
        <dbReference type="ARBA" id="ARBA00023136"/>
    </source>
</evidence>
<dbReference type="GO" id="GO:0022904">
    <property type="term" value="P:respiratory electron transport chain"/>
    <property type="evidence" value="ECO:0007669"/>
    <property type="project" value="InterPro"/>
</dbReference>
<reference evidence="16" key="2">
    <citation type="submission" date="2012-01" db="EMBL/GenBank/DDBJ databases">
        <title>Complete sequence of plasmid 1 of Rahnella aquatilis CIP 78.65.</title>
        <authorList>
            <person name="Lucas S."/>
            <person name="Han J."/>
            <person name="Lapidus A."/>
            <person name="Cheng J.-F."/>
            <person name="Goodwin L."/>
            <person name="Pitluck S."/>
            <person name="Peters L."/>
            <person name="Ovchinnikova G."/>
            <person name="Held B."/>
            <person name="Detter J.C."/>
            <person name="Han C."/>
            <person name="Tapia R."/>
            <person name="Land M."/>
            <person name="Hauser L."/>
            <person name="Kyrpides N."/>
            <person name="Ivanova N."/>
            <person name="Pagani I."/>
            <person name="Sobecky P."/>
            <person name="Martinez R."/>
            <person name="Woyke T."/>
        </authorList>
    </citation>
    <scope>NUCLEOTIDE SEQUENCE [LARGE SCALE GENOMIC DNA]</scope>
    <source>
        <strain evidence="16">ATCC 33071 / DSM 4594 / JCM 1683 / NBRC 105701 / NCIMB 13365 / CIP 78.65</strain>
        <plasmid evidence="16">pRahaq201</plasmid>
    </source>
</reference>
<evidence type="ECO:0000256" key="2">
    <source>
        <dbReference type="ARBA" id="ARBA00004651"/>
    </source>
</evidence>
<feature type="transmembrane region" description="Helical" evidence="13">
    <location>
        <begin position="145"/>
        <end position="162"/>
    </location>
</feature>
<protein>
    <submittedName>
        <fullName evidence="15">Cytochrome B561</fullName>
    </submittedName>
</protein>
<feature type="transmembrane region" description="Helical" evidence="13">
    <location>
        <begin position="7"/>
        <end position="25"/>
    </location>
</feature>
<keyword evidence="4" id="KW-1003">Cell membrane</keyword>
<evidence type="ECO:0000256" key="1">
    <source>
        <dbReference type="ARBA" id="ARBA00001970"/>
    </source>
</evidence>
<keyword evidence="15" id="KW-0614">Plasmid</keyword>
<dbReference type="EMBL" id="CP003245">
    <property type="protein sequence ID" value="AEX54455.1"/>
    <property type="molecule type" value="Genomic_DNA"/>
</dbReference>
<accession>H2J1K8</accession>
<keyword evidence="8" id="KW-0249">Electron transport</keyword>
<evidence type="ECO:0000256" key="6">
    <source>
        <dbReference type="ARBA" id="ARBA00022692"/>
    </source>
</evidence>
<evidence type="ECO:0000256" key="7">
    <source>
        <dbReference type="ARBA" id="ARBA00022723"/>
    </source>
</evidence>
<keyword evidence="3" id="KW-0813">Transport</keyword>
<keyword evidence="11 13" id="KW-0472">Membrane</keyword>
<geneLocation type="plasmid" evidence="15 16">
    <name>pRahaq201</name>
</geneLocation>
<gene>
    <name evidence="15" type="ordered locus">Rahaq2_4732</name>
</gene>
<dbReference type="HOGENOM" id="CLU_095321_3_0_6"/>
<dbReference type="SUPFAM" id="SSF81342">
    <property type="entry name" value="Transmembrane di-heme cytochromes"/>
    <property type="match status" value="1"/>
</dbReference>
<organism evidence="15 16">
    <name type="scientific">Rahnella aquatilis (strain ATCC 33071 / DSM 4594 / JCM 1683 / NBRC 105701 / NCIMB 13365 / CIP 78.65)</name>
    <dbReference type="NCBI Taxonomy" id="745277"/>
    <lineage>
        <taxon>Bacteria</taxon>
        <taxon>Pseudomonadati</taxon>
        <taxon>Pseudomonadota</taxon>
        <taxon>Gammaproteobacteria</taxon>
        <taxon>Enterobacterales</taxon>
        <taxon>Yersiniaceae</taxon>
        <taxon>Rahnella</taxon>
    </lineage>
</organism>
<keyword evidence="5" id="KW-0349">Heme</keyword>
<proteinExistence type="inferred from homology"/>
<comment type="subcellular location">
    <subcellularLocation>
        <location evidence="2">Cell membrane</location>
        <topology evidence="2">Multi-pass membrane protein</topology>
    </subcellularLocation>
</comment>
<evidence type="ECO:0000256" key="13">
    <source>
        <dbReference type="SAM" id="Phobius"/>
    </source>
</evidence>
<evidence type="ECO:0000313" key="15">
    <source>
        <dbReference type="EMBL" id="AEX54455.1"/>
    </source>
</evidence>
<evidence type="ECO:0000256" key="9">
    <source>
        <dbReference type="ARBA" id="ARBA00022989"/>
    </source>
</evidence>
<dbReference type="GO" id="GO:0005886">
    <property type="term" value="C:plasma membrane"/>
    <property type="evidence" value="ECO:0007669"/>
    <property type="project" value="UniProtKB-SubCell"/>
</dbReference>
<keyword evidence="7" id="KW-0479">Metal-binding</keyword>
<dbReference type="PATRIC" id="fig|745277.3.peg.4524"/>
<sequence length="177" mass="20415">MRTRYSSVQIVIHWLVLVLVVLTYTTMDIKGAFIKGSQARELLTLAHYSLGFCVLFLMCVRVFVRAMYTTPSVKPAPPHWQHNLSVLVHAVIYLMFIGLPVLGILSKYYSGHDWTMFNLMMPKSVLPDLSLQKELKTLHTWLANAGYYLIGLHAFAALWHHYRLRDNTLVRMLPGRK</sequence>
<dbReference type="InterPro" id="IPR016174">
    <property type="entry name" value="Di-haem_cyt_TM"/>
</dbReference>
<feature type="domain" description="Cytochrome b561 bacterial/Ni-hydrogenase" evidence="14">
    <location>
        <begin position="4"/>
        <end position="175"/>
    </location>
</feature>
<evidence type="ECO:0000259" key="14">
    <source>
        <dbReference type="Pfam" id="PF01292"/>
    </source>
</evidence>
<name>H2J1K8_RAHAC</name>
<dbReference type="GO" id="GO:0046872">
    <property type="term" value="F:metal ion binding"/>
    <property type="evidence" value="ECO:0007669"/>
    <property type="project" value="UniProtKB-KW"/>
</dbReference>
<dbReference type="Pfam" id="PF01292">
    <property type="entry name" value="Ni_hydr_CYTB"/>
    <property type="match status" value="1"/>
</dbReference>
<dbReference type="GO" id="GO:0020037">
    <property type="term" value="F:heme binding"/>
    <property type="evidence" value="ECO:0007669"/>
    <property type="project" value="TreeGrafter"/>
</dbReference>
<evidence type="ECO:0000256" key="3">
    <source>
        <dbReference type="ARBA" id="ARBA00022448"/>
    </source>
</evidence>
<evidence type="ECO:0000256" key="5">
    <source>
        <dbReference type="ARBA" id="ARBA00022617"/>
    </source>
</evidence>
<evidence type="ECO:0000256" key="8">
    <source>
        <dbReference type="ARBA" id="ARBA00022982"/>
    </source>
</evidence>
<keyword evidence="10" id="KW-0408">Iron</keyword>
<keyword evidence="16" id="KW-1185">Reference proteome</keyword>
<comment type="cofactor">
    <cofactor evidence="1">
        <name>heme b</name>
        <dbReference type="ChEBI" id="CHEBI:60344"/>
    </cofactor>
</comment>
<feature type="transmembrane region" description="Helical" evidence="13">
    <location>
        <begin position="45"/>
        <end position="64"/>
    </location>
</feature>
<evidence type="ECO:0000256" key="12">
    <source>
        <dbReference type="ARBA" id="ARBA00037975"/>
    </source>
</evidence>
<comment type="similarity">
    <text evidence="12">Belongs to the cytochrome b561 family.</text>
</comment>
<dbReference type="InterPro" id="IPR052168">
    <property type="entry name" value="Cytochrome_b561_oxidase"/>
</dbReference>
<dbReference type="KEGG" id="raq:Rahaq2_4732"/>
<dbReference type="PANTHER" id="PTHR30529">
    <property type="entry name" value="CYTOCHROME B561"/>
    <property type="match status" value="1"/>
</dbReference>
<dbReference type="PANTHER" id="PTHR30529:SF3">
    <property type="entry name" value="CYTOCHROME B561 HOMOLOG 1"/>
    <property type="match status" value="1"/>
</dbReference>
<dbReference type="RefSeq" id="WP_014341743.1">
    <property type="nucleotide sequence ID" value="NC_016835.1"/>
</dbReference>
<feature type="transmembrane region" description="Helical" evidence="13">
    <location>
        <begin position="84"/>
        <end position="109"/>
    </location>
</feature>
<dbReference type="GO" id="GO:0009055">
    <property type="term" value="F:electron transfer activity"/>
    <property type="evidence" value="ECO:0007669"/>
    <property type="project" value="InterPro"/>
</dbReference>
<dbReference type="InterPro" id="IPR011577">
    <property type="entry name" value="Cyt_b561_bac/Ni-Hgenase"/>
</dbReference>
<dbReference type="NCBIfam" id="NF008566">
    <property type="entry name" value="PRK11513.1"/>
    <property type="match status" value="1"/>
</dbReference>
<evidence type="ECO:0000256" key="10">
    <source>
        <dbReference type="ARBA" id="ARBA00023004"/>
    </source>
</evidence>
<dbReference type="OrthoDB" id="8589936at2"/>
<evidence type="ECO:0000313" key="16">
    <source>
        <dbReference type="Proteomes" id="UP000009010"/>
    </source>
</evidence>
<dbReference type="Proteomes" id="UP000009010">
    <property type="component" value="Plasmid pRahaq201"/>
</dbReference>
<evidence type="ECO:0000256" key="4">
    <source>
        <dbReference type="ARBA" id="ARBA00022475"/>
    </source>
</evidence>
<reference evidence="15 16" key="1">
    <citation type="journal article" date="2012" name="J. Bacteriol.">
        <title>Complete Genome Sequence of Rahnella aquatilis CIP 78.65.</title>
        <authorList>
            <person name="Martinez R.J."/>
            <person name="Bruce D."/>
            <person name="Detter C."/>
            <person name="Goodwin L.A."/>
            <person name="Han J."/>
            <person name="Han C.S."/>
            <person name="Held B."/>
            <person name="Land M.L."/>
            <person name="Mikhailova N."/>
            <person name="Nolan M."/>
            <person name="Pennacchio L."/>
            <person name="Pitluck S."/>
            <person name="Tapia R."/>
            <person name="Woyke T."/>
            <person name="Sobecky P.A."/>
        </authorList>
    </citation>
    <scope>NUCLEOTIDE SEQUENCE [LARGE SCALE GENOMIC DNA]</scope>
    <source>
        <strain evidence="16">ATCC 33071 / DSM 4594 / JCM 1683 / NBRC 105701 / NCIMB 13365 / CIP 78.65</strain>
        <plasmid evidence="15">pRahaq201</plasmid>
    </source>
</reference>
<dbReference type="eggNOG" id="COG3038">
    <property type="taxonomic scope" value="Bacteria"/>
</dbReference>
<keyword evidence="6 13" id="KW-0812">Transmembrane</keyword>
<keyword evidence="9 13" id="KW-1133">Transmembrane helix</keyword>